<protein>
    <submittedName>
        <fullName evidence="1">Inovirus-type Gp2 protein</fullName>
    </submittedName>
</protein>
<sequence length="379" mass="42962">MIHDDGVPVDLDDLWLSQNGDVIRPEDGIKIADAALIDQLAIGAFYASLSLGRIVSFSDQGGYRLTVVGQKFITALRALDGIPKYLDQVHDSPIAAFYQWLKSRAPELIKIPTPPIHHELALELNAKHRELKRSMSTFDFSSLKAISSEVLRERSKKIKTFTDDLFRKHARLMVVRVDFGYRAGGMSPDDVNLMKRQVLADRRRLINNMRFSNIFRYLCGYLMRLEFAPYRGFHIHAAFFFDGSYLHGDASKGRAICDYWNKLTSERGSCYNCNASKDRYDKLGKLMARGAIGLGIGQVDRKDAVKRHRLDYALQYFAKDDPYGRIVLNKGIKLLTHGRVKGVTMTHQAVVDSEAAFRETVSQGPLEMGHIERDDPSLF</sequence>
<evidence type="ECO:0000313" key="1">
    <source>
        <dbReference type="EMBL" id="MBN8744973.1"/>
    </source>
</evidence>
<evidence type="ECO:0000313" key="2">
    <source>
        <dbReference type="Proteomes" id="UP000664800"/>
    </source>
</evidence>
<gene>
    <name evidence="1" type="ORF">J0I24_11785</name>
</gene>
<proteinExistence type="predicted"/>
<dbReference type="RefSeq" id="WP_276731199.1">
    <property type="nucleotide sequence ID" value="NZ_JAFKMR010000022.1"/>
</dbReference>
<dbReference type="AlphaFoldDB" id="A0A8I1MZ64"/>
<accession>A0A8I1MZ64</accession>
<dbReference type="Proteomes" id="UP000664800">
    <property type="component" value="Unassembled WGS sequence"/>
</dbReference>
<reference evidence="1" key="1">
    <citation type="submission" date="2021-02" db="EMBL/GenBank/DDBJ databases">
        <title>Thiocyanate and organic carbon inputs drive convergent selection for specific autotrophic Afipia and Thiobacillus strains within complex microbiomes.</title>
        <authorList>
            <person name="Huddy R.J."/>
            <person name="Sachdeva R."/>
            <person name="Kadzinga F."/>
            <person name="Kantor R.S."/>
            <person name="Harrison S.T.L."/>
            <person name="Banfield J.F."/>
        </authorList>
    </citation>
    <scope>NUCLEOTIDE SEQUENCE</scope>
    <source>
        <strain evidence="1">SCN18_13_7_16_R3_B_64_19</strain>
    </source>
</reference>
<dbReference type="EMBL" id="JAFKMR010000022">
    <property type="protein sequence ID" value="MBN8744973.1"/>
    <property type="molecule type" value="Genomic_DNA"/>
</dbReference>
<comment type="caution">
    <text evidence="1">The sequence shown here is derived from an EMBL/GenBank/DDBJ whole genome shotgun (WGS) entry which is preliminary data.</text>
</comment>
<name>A0A8I1MZ64_THIA3</name>
<organism evidence="1 2">
    <name type="scientific">Thiomonas arsenitoxydans (strain DSM 22701 / CIP 110005 / 3As)</name>
    <dbReference type="NCBI Taxonomy" id="426114"/>
    <lineage>
        <taxon>Bacteria</taxon>
        <taxon>Pseudomonadati</taxon>
        <taxon>Pseudomonadota</taxon>
        <taxon>Betaproteobacteria</taxon>
        <taxon>Burkholderiales</taxon>
        <taxon>Thiomonas</taxon>
    </lineage>
</organism>